<dbReference type="RefSeq" id="WP_344261775.1">
    <property type="nucleotide sequence ID" value="NZ_BAAAMJ010000027.1"/>
</dbReference>
<evidence type="ECO:0008006" key="5">
    <source>
        <dbReference type="Google" id="ProtNLM"/>
    </source>
</evidence>
<feature type="transmembrane region" description="Helical" evidence="2">
    <location>
        <begin position="58"/>
        <end position="80"/>
    </location>
</feature>
<evidence type="ECO:0000313" key="3">
    <source>
        <dbReference type="EMBL" id="GAA1915622.1"/>
    </source>
</evidence>
<keyword evidence="2" id="KW-1133">Transmembrane helix</keyword>
<feature type="region of interest" description="Disordered" evidence="1">
    <location>
        <begin position="123"/>
        <end position="142"/>
    </location>
</feature>
<comment type="caution">
    <text evidence="3">The sequence shown here is derived from an EMBL/GenBank/DDBJ whole genome shotgun (WGS) entry which is preliminary data.</text>
</comment>
<evidence type="ECO:0000313" key="4">
    <source>
        <dbReference type="Proteomes" id="UP001501303"/>
    </source>
</evidence>
<name>A0ABP5AJV7_9ACTN</name>
<evidence type="ECO:0000256" key="2">
    <source>
        <dbReference type="SAM" id="Phobius"/>
    </source>
</evidence>
<feature type="transmembrane region" description="Helical" evidence="2">
    <location>
        <begin position="92"/>
        <end position="114"/>
    </location>
</feature>
<reference evidence="4" key="1">
    <citation type="journal article" date="2019" name="Int. J. Syst. Evol. Microbiol.">
        <title>The Global Catalogue of Microorganisms (GCM) 10K type strain sequencing project: providing services to taxonomists for standard genome sequencing and annotation.</title>
        <authorList>
            <consortium name="The Broad Institute Genomics Platform"/>
            <consortium name="The Broad Institute Genome Sequencing Center for Infectious Disease"/>
            <person name="Wu L."/>
            <person name="Ma J."/>
        </authorList>
    </citation>
    <scope>NUCLEOTIDE SEQUENCE [LARGE SCALE GENOMIC DNA]</scope>
    <source>
        <strain evidence="4">JCM 13581</strain>
    </source>
</reference>
<proteinExistence type="predicted"/>
<evidence type="ECO:0000256" key="1">
    <source>
        <dbReference type="SAM" id="MobiDB-lite"/>
    </source>
</evidence>
<dbReference type="EMBL" id="BAAAMJ010000027">
    <property type="protein sequence ID" value="GAA1915622.1"/>
    <property type="molecule type" value="Genomic_DNA"/>
</dbReference>
<keyword evidence="2" id="KW-0472">Membrane</keyword>
<feature type="compositionally biased region" description="Low complexity" evidence="1">
    <location>
        <begin position="126"/>
        <end position="135"/>
    </location>
</feature>
<dbReference type="Proteomes" id="UP001501303">
    <property type="component" value="Unassembled WGS sequence"/>
</dbReference>
<organism evidence="3 4">
    <name type="scientific">Streptomyces sodiiphilus</name>
    <dbReference type="NCBI Taxonomy" id="226217"/>
    <lineage>
        <taxon>Bacteria</taxon>
        <taxon>Bacillati</taxon>
        <taxon>Actinomycetota</taxon>
        <taxon>Actinomycetes</taxon>
        <taxon>Kitasatosporales</taxon>
        <taxon>Streptomycetaceae</taxon>
        <taxon>Streptomyces</taxon>
    </lineage>
</organism>
<keyword evidence="4" id="KW-1185">Reference proteome</keyword>
<sequence>MTAPRPPRRVRVTSPQTRIALSRRHRPAQHLLPLPDPQSGDEHATAAARTLFARQRRLALRTLALLGMLLFGLSGLLGLWPELDGLSVAGIPVPWLLLAASSYPLLLLIAVLHVRAAERLEDAQQPGIAAPGGPERPAEPSP</sequence>
<accession>A0ABP5AJV7</accession>
<keyword evidence="2" id="KW-0812">Transmembrane</keyword>
<protein>
    <recommendedName>
        <fullName evidence="5">DUF485 domain-containing protein</fullName>
    </recommendedName>
</protein>
<gene>
    <name evidence="3" type="ORF">GCM10009716_26190</name>
</gene>